<dbReference type="eggNOG" id="COG0350">
    <property type="taxonomic scope" value="Bacteria"/>
</dbReference>
<comment type="caution">
    <text evidence="10">The sequence shown here is derived from an EMBL/GenBank/DDBJ whole genome shotgun (WGS) entry which is preliminary data.</text>
</comment>
<reference evidence="10 11" key="1">
    <citation type="submission" date="2007-01" db="EMBL/GenBank/DDBJ databases">
        <title>Annotation of the draft genome assembly of Thermosinus carboxydivorans Nor1.</title>
        <authorList>
            <consortium name="US DOE Joint Genome Institute (JGI-ORNL)"/>
            <person name="Larimer F."/>
            <person name="Land M."/>
            <person name="Hauser L."/>
        </authorList>
    </citation>
    <scope>NUCLEOTIDE SEQUENCE [LARGE SCALE GENOMIC DNA]</scope>
    <source>
        <strain evidence="10 11">Nor1</strain>
    </source>
</reference>
<dbReference type="SUPFAM" id="SSF46767">
    <property type="entry name" value="Methylated DNA-protein cysteine methyltransferase, C-terminal domain"/>
    <property type="match status" value="1"/>
</dbReference>
<proteinExistence type="inferred from homology"/>
<accession>A1HSX8</accession>
<keyword evidence="11" id="KW-1185">Reference proteome</keyword>
<evidence type="ECO:0000313" key="11">
    <source>
        <dbReference type="Proteomes" id="UP000005139"/>
    </source>
</evidence>
<dbReference type="EMBL" id="AAWL01000020">
    <property type="protein sequence ID" value="EAX46834.1"/>
    <property type="molecule type" value="Genomic_DNA"/>
</dbReference>
<dbReference type="GO" id="GO:0032259">
    <property type="term" value="P:methylation"/>
    <property type="evidence" value="ECO:0007669"/>
    <property type="project" value="UniProtKB-KW"/>
</dbReference>
<evidence type="ECO:0000259" key="9">
    <source>
        <dbReference type="Pfam" id="PF01035"/>
    </source>
</evidence>
<reference evidence="10 11" key="2">
    <citation type="submission" date="2007-01" db="EMBL/GenBank/DDBJ databases">
        <title>Sequencing of the draft genome and assembly of Thermosinus carboxydivorans Nor1.</title>
        <authorList>
            <consortium name="US DOE Joint Genome Institute (JGI-PGF)"/>
            <person name="Copeland A."/>
            <person name="Lucas S."/>
            <person name="Lapidus A."/>
            <person name="Barry K."/>
            <person name="Glavina del Rio T."/>
            <person name="Dalin E."/>
            <person name="Tice H."/>
            <person name="Bruce D."/>
            <person name="Pitluck S."/>
            <person name="Richardson P."/>
        </authorList>
    </citation>
    <scope>NUCLEOTIDE SEQUENCE [LARGE SCALE GENOMIC DNA]</scope>
    <source>
        <strain evidence="10 11">Nor1</strain>
    </source>
</reference>
<dbReference type="Gene3D" id="1.10.10.10">
    <property type="entry name" value="Winged helix-like DNA-binding domain superfamily/Winged helix DNA-binding domain"/>
    <property type="match status" value="1"/>
</dbReference>
<keyword evidence="6" id="KW-0227">DNA damage</keyword>
<dbReference type="OrthoDB" id="9802228at2"/>
<keyword evidence="7" id="KW-0234">DNA repair</keyword>
<evidence type="ECO:0000256" key="3">
    <source>
        <dbReference type="ARBA" id="ARBA00011918"/>
    </source>
</evidence>
<evidence type="ECO:0000256" key="7">
    <source>
        <dbReference type="ARBA" id="ARBA00023204"/>
    </source>
</evidence>
<evidence type="ECO:0000256" key="5">
    <source>
        <dbReference type="ARBA" id="ARBA00022679"/>
    </source>
</evidence>
<dbReference type="Pfam" id="PF01035">
    <property type="entry name" value="DNA_binding_1"/>
    <property type="match status" value="1"/>
</dbReference>
<dbReference type="GO" id="GO:0003908">
    <property type="term" value="F:methylated-DNA-[protein]-cysteine S-methyltransferase activity"/>
    <property type="evidence" value="ECO:0007669"/>
    <property type="project" value="UniProtKB-EC"/>
</dbReference>
<dbReference type="PANTHER" id="PTHR10815">
    <property type="entry name" value="METHYLATED-DNA--PROTEIN-CYSTEINE METHYLTRANSFERASE"/>
    <property type="match status" value="1"/>
</dbReference>
<comment type="catalytic activity">
    <reaction evidence="8">
        <text>a 6-O-methyl-2'-deoxyguanosine in DNA + L-cysteinyl-[protein] = S-methyl-L-cysteinyl-[protein] + a 2'-deoxyguanosine in DNA</text>
        <dbReference type="Rhea" id="RHEA:24000"/>
        <dbReference type="Rhea" id="RHEA-COMP:10131"/>
        <dbReference type="Rhea" id="RHEA-COMP:10132"/>
        <dbReference type="Rhea" id="RHEA-COMP:11367"/>
        <dbReference type="Rhea" id="RHEA-COMP:11368"/>
        <dbReference type="ChEBI" id="CHEBI:29950"/>
        <dbReference type="ChEBI" id="CHEBI:82612"/>
        <dbReference type="ChEBI" id="CHEBI:85445"/>
        <dbReference type="ChEBI" id="CHEBI:85448"/>
        <dbReference type="EC" id="2.1.1.63"/>
    </reaction>
</comment>
<protein>
    <recommendedName>
        <fullName evidence="3">methylated-DNA--[protein]-cysteine S-methyltransferase</fullName>
        <ecNumber evidence="3">2.1.1.63</ecNumber>
    </recommendedName>
</protein>
<comment type="catalytic activity">
    <reaction evidence="1">
        <text>a 4-O-methyl-thymidine in DNA + L-cysteinyl-[protein] = a thymidine in DNA + S-methyl-L-cysteinyl-[protein]</text>
        <dbReference type="Rhea" id="RHEA:53428"/>
        <dbReference type="Rhea" id="RHEA-COMP:10131"/>
        <dbReference type="Rhea" id="RHEA-COMP:10132"/>
        <dbReference type="Rhea" id="RHEA-COMP:13555"/>
        <dbReference type="Rhea" id="RHEA-COMP:13556"/>
        <dbReference type="ChEBI" id="CHEBI:29950"/>
        <dbReference type="ChEBI" id="CHEBI:82612"/>
        <dbReference type="ChEBI" id="CHEBI:137386"/>
        <dbReference type="ChEBI" id="CHEBI:137387"/>
        <dbReference type="EC" id="2.1.1.63"/>
    </reaction>
</comment>
<dbReference type="Proteomes" id="UP000005139">
    <property type="component" value="Unassembled WGS sequence"/>
</dbReference>
<dbReference type="PANTHER" id="PTHR10815:SF13">
    <property type="entry name" value="METHYLATED-DNA--PROTEIN-CYSTEINE METHYLTRANSFERASE"/>
    <property type="match status" value="1"/>
</dbReference>
<keyword evidence="4 10" id="KW-0489">Methyltransferase</keyword>
<evidence type="ECO:0000256" key="1">
    <source>
        <dbReference type="ARBA" id="ARBA00001286"/>
    </source>
</evidence>
<dbReference type="EC" id="2.1.1.63" evidence="3"/>
<feature type="domain" description="Methylated-DNA-[protein]-cysteine S-methyltransferase DNA binding" evidence="9">
    <location>
        <begin position="84"/>
        <end position="164"/>
    </location>
</feature>
<dbReference type="FunFam" id="1.10.10.10:FF:000214">
    <property type="entry name" value="Methylated-DNA--protein-cysteine methyltransferase"/>
    <property type="match status" value="1"/>
</dbReference>
<dbReference type="NCBIfam" id="TIGR00589">
    <property type="entry name" value="ogt"/>
    <property type="match status" value="1"/>
</dbReference>
<name>A1HSX8_9FIRM</name>
<dbReference type="InterPro" id="IPR001497">
    <property type="entry name" value="MethylDNA_cys_MeTrfase_AS"/>
</dbReference>
<organism evidence="10 11">
    <name type="scientific">Thermosinus carboxydivorans Nor1</name>
    <dbReference type="NCBI Taxonomy" id="401526"/>
    <lineage>
        <taxon>Bacteria</taxon>
        <taxon>Bacillati</taxon>
        <taxon>Bacillota</taxon>
        <taxon>Negativicutes</taxon>
        <taxon>Selenomonadales</taxon>
        <taxon>Sporomusaceae</taxon>
        <taxon>Thermosinus</taxon>
    </lineage>
</organism>
<dbReference type="PROSITE" id="PS00374">
    <property type="entry name" value="MGMT"/>
    <property type="match status" value="1"/>
</dbReference>
<evidence type="ECO:0000256" key="4">
    <source>
        <dbReference type="ARBA" id="ARBA00022603"/>
    </source>
</evidence>
<dbReference type="InterPro" id="IPR036631">
    <property type="entry name" value="MGMT_N_sf"/>
</dbReference>
<sequence length="167" mass="17906">MTKFYNLFITEWGHMAAVWSDCGLWELSFPRPDAAAALADLATGNITEGEAHPLLPELAGQLKLYFRGYPAAFAVPVDWRGYTPFQAAVLRFTAGIAFGEVRTYGEVAKAIGAPKAARAVGGALGRNRTPIIIPCHRVIGADGSLTGFSGGLEMKKALLLLEQVKEV</sequence>
<comment type="similarity">
    <text evidence="2">Belongs to the MGMT family.</text>
</comment>
<dbReference type="CDD" id="cd06445">
    <property type="entry name" value="ATase"/>
    <property type="match status" value="1"/>
</dbReference>
<dbReference type="SUPFAM" id="SSF53155">
    <property type="entry name" value="Methylated DNA-protein cysteine methyltransferase domain"/>
    <property type="match status" value="1"/>
</dbReference>
<evidence type="ECO:0000313" key="10">
    <source>
        <dbReference type="EMBL" id="EAX46834.1"/>
    </source>
</evidence>
<dbReference type="InterPro" id="IPR036388">
    <property type="entry name" value="WH-like_DNA-bd_sf"/>
</dbReference>
<dbReference type="RefSeq" id="WP_007290133.1">
    <property type="nucleotide sequence ID" value="NZ_AAWL01000020.1"/>
</dbReference>
<dbReference type="AlphaFoldDB" id="A1HSX8"/>
<dbReference type="GO" id="GO:0006281">
    <property type="term" value="P:DNA repair"/>
    <property type="evidence" value="ECO:0007669"/>
    <property type="project" value="UniProtKB-KW"/>
</dbReference>
<dbReference type="InterPro" id="IPR036217">
    <property type="entry name" value="MethylDNA_cys_MeTrfase_DNAb"/>
</dbReference>
<gene>
    <name evidence="10" type="ORF">TcarDRAFT_0522</name>
</gene>
<evidence type="ECO:0000256" key="6">
    <source>
        <dbReference type="ARBA" id="ARBA00022763"/>
    </source>
</evidence>
<evidence type="ECO:0000256" key="2">
    <source>
        <dbReference type="ARBA" id="ARBA00008711"/>
    </source>
</evidence>
<dbReference type="InterPro" id="IPR014048">
    <property type="entry name" value="MethylDNA_cys_MeTrfase_DNA-bd"/>
</dbReference>
<keyword evidence="5 10" id="KW-0808">Transferase</keyword>
<evidence type="ECO:0000256" key="8">
    <source>
        <dbReference type="ARBA" id="ARBA00049348"/>
    </source>
</evidence>